<keyword evidence="13" id="KW-1185">Reference proteome</keyword>
<evidence type="ECO:0000256" key="1">
    <source>
        <dbReference type="ARBA" id="ARBA00006388"/>
    </source>
</evidence>
<keyword evidence="9" id="KW-0833">Ubl conjugation pathway</keyword>
<dbReference type="InterPro" id="IPR036322">
    <property type="entry name" value="WD40_repeat_dom_sf"/>
</dbReference>
<evidence type="ECO:0000256" key="8">
    <source>
        <dbReference type="PROSITE-ProRule" id="PRU00221"/>
    </source>
</evidence>
<reference evidence="13" key="1">
    <citation type="journal article" date="2023" name="Commun. Biol.">
        <title>Genome analysis of Parmales, the sister group of diatoms, reveals the evolutionary specialization of diatoms from phago-mixotrophs to photoautotrophs.</title>
        <authorList>
            <person name="Ban H."/>
            <person name="Sato S."/>
            <person name="Yoshikawa S."/>
            <person name="Yamada K."/>
            <person name="Nakamura Y."/>
            <person name="Ichinomiya M."/>
            <person name="Sato N."/>
            <person name="Blanc-Mathieu R."/>
            <person name="Endo H."/>
            <person name="Kuwata A."/>
            <person name="Ogata H."/>
        </authorList>
    </citation>
    <scope>NUCLEOTIDE SEQUENCE [LARGE SCALE GENOMIC DNA]</scope>
</reference>
<comment type="subunit">
    <text evidence="9">Homotetramer.</text>
</comment>
<dbReference type="PROSITE" id="PS50082">
    <property type="entry name" value="WD_REPEATS_2"/>
    <property type="match status" value="1"/>
</dbReference>
<dbReference type="GO" id="GO:0070534">
    <property type="term" value="P:protein K63-linked ubiquitination"/>
    <property type="evidence" value="ECO:0007669"/>
    <property type="project" value="UniProtKB-UniRule"/>
</dbReference>
<keyword evidence="6 9" id="KW-0508">mRNA splicing</keyword>
<dbReference type="EC" id="2.3.2.27" evidence="9"/>
<keyword evidence="7 9" id="KW-0234">DNA repair</keyword>
<dbReference type="PROSITE" id="PS51698">
    <property type="entry name" value="U_BOX"/>
    <property type="match status" value="1"/>
</dbReference>
<keyword evidence="2 8" id="KW-0853">WD repeat</keyword>
<name>A0A9W7GKY9_9STRA</name>
<keyword evidence="9" id="KW-0539">Nucleus</keyword>
<sequence>MVNCAISGAIASNPCVTPQGYTYEKRVLLSLLTTNGGICPQTKAPLSEDDLIDIIPAPQSTIPSAPTSVSGAGFSGLLSTMQSEWDSLMVETYTLKTSLEETRRELSQALYQNDAAVRVIARLTMERDQARAMLAQGGGGGGAAPAPSGGDAMEVEKSGSSAVPASALEVMTSTWNDLCKERKERKGAAGKTTRETVSGYAKKSSKTIHKSSGKTGINAVACCKANPDLIATGGVDKQVIVFNTATEKVVATKAAGSKPVNAVDWLDGSSFVSGSGDGVVKLFGGENFDEVATAEVGETVVAVDVHPSGKYVFACTGSDVSILDAGDLGVLARLGDGETDNYTRGGLHPDGLIYVAGTDKGDVHVWDVKSGSKAASLEVSGPVGGVAFSDNGYHLAVGGDDGATIFDMRKQKVIGKAGSGRADAVAWEGEGKMLAYSQGGKTMVVEAKKWEDVVVTCGGHGKDVRDIAWGEVMVTVGMDRKVIVFGK</sequence>
<dbReference type="SMART" id="SM00320">
    <property type="entry name" value="WD40"/>
    <property type="match status" value="6"/>
</dbReference>
<feature type="region of interest" description="Disordered" evidence="10">
    <location>
        <begin position="183"/>
        <end position="204"/>
    </location>
</feature>
<accession>A0A9W7GKY9</accession>
<evidence type="ECO:0000256" key="7">
    <source>
        <dbReference type="ARBA" id="ARBA00023204"/>
    </source>
</evidence>
<dbReference type="Pfam" id="PF04564">
    <property type="entry name" value="U-box"/>
    <property type="match status" value="1"/>
</dbReference>
<dbReference type="AlphaFoldDB" id="A0A9W7GKY9"/>
<dbReference type="InterPro" id="IPR003613">
    <property type="entry name" value="Ubox_domain"/>
</dbReference>
<dbReference type="Pfam" id="PF00400">
    <property type="entry name" value="WD40"/>
    <property type="match status" value="2"/>
</dbReference>
<dbReference type="GO" id="GO:0061630">
    <property type="term" value="F:ubiquitin protein ligase activity"/>
    <property type="evidence" value="ECO:0007669"/>
    <property type="project" value="UniProtKB-UniRule"/>
</dbReference>
<dbReference type="PANTHER" id="PTHR43995">
    <property type="entry name" value="PRE-MRNA-PROCESSING FACTOR 19"/>
    <property type="match status" value="1"/>
</dbReference>
<comment type="catalytic activity">
    <reaction evidence="9">
        <text>S-ubiquitinyl-[E2 ubiquitin-conjugating enzyme]-L-cysteine + [acceptor protein]-L-lysine = [E2 ubiquitin-conjugating enzyme]-L-cysteine + N(6)-ubiquitinyl-[acceptor protein]-L-lysine.</text>
        <dbReference type="EC" id="2.3.2.27"/>
    </reaction>
</comment>
<evidence type="ECO:0000259" key="11">
    <source>
        <dbReference type="PROSITE" id="PS51698"/>
    </source>
</evidence>
<organism evidence="12 13">
    <name type="scientific">Triparma columacea</name>
    <dbReference type="NCBI Taxonomy" id="722753"/>
    <lineage>
        <taxon>Eukaryota</taxon>
        <taxon>Sar</taxon>
        <taxon>Stramenopiles</taxon>
        <taxon>Ochrophyta</taxon>
        <taxon>Bolidophyceae</taxon>
        <taxon>Parmales</taxon>
        <taxon>Triparmaceae</taxon>
        <taxon>Triparma</taxon>
    </lineage>
</organism>
<dbReference type="OrthoDB" id="687049at2759"/>
<dbReference type="InterPro" id="IPR013083">
    <property type="entry name" value="Znf_RING/FYVE/PHD"/>
</dbReference>
<evidence type="ECO:0000256" key="5">
    <source>
        <dbReference type="ARBA" id="ARBA00022763"/>
    </source>
</evidence>
<gene>
    <name evidence="12" type="ORF">TrCOL_g1444</name>
</gene>
<dbReference type="Gene3D" id="3.30.40.10">
    <property type="entry name" value="Zinc/RING finger domain, C3HC4 (zinc finger)"/>
    <property type="match status" value="1"/>
</dbReference>
<feature type="region of interest" description="Disordered" evidence="10">
    <location>
        <begin position="135"/>
        <end position="156"/>
    </location>
</feature>
<comment type="subcellular location">
    <subcellularLocation>
        <location evidence="9">Nucleus</location>
    </subcellularLocation>
</comment>
<evidence type="ECO:0000313" key="13">
    <source>
        <dbReference type="Proteomes" id="UP001165065"/>
    </source>
</evidence>
<evidence type="ECO:0000256" key="4">
    <source>
        <dbReference type="ARBA" id="ARBA00022728"/>
    </source>
</evidence>
<evidence type="ECO:0000256" key="3">
    <source>
        <dbReference type="ARBA" id="ARBA00022664"/>
    </source>
</evidence>
<keyword evidence="3 9" id="KW-0507">mRNA processing</keyword>
<keyword evidence="9" id="KW-0808">Transferase</keyword>
<dbReference type="Gene3D" id="2.130.10.10">
    <property type="entry name" value="YVTN repeat-like/Quinoprotein amine dehydrogenase"/>
    <property type="match status" value="1"/>
</dbReference>
<dbReference type="InterPro" id="IPR038959">
    <property type="entry name" value="Prp19"/>
</dbReference>
<comment type="caution">
    <text evidence="12">The sequence shown here is derived from an EMBL/GenBank/DDBJ whole genome shotgun (WGS) entry which is preliminary data.</text>
</comment>
<dbReference type="GO" id="GO:0006281">
    <property type="term" value="P:DNA repair"/>
    <property type="evidence" value="ECO:0007669"/>
    <property type="project" value="UniProtKB-KW"/>
</dbReference>
<comment type="pathway">
    <text evidence="9">Protein modification; protein ubiquitination.</text>
</comment>
<evidence type="ECO:0000256" key="2">
    <source>
        <dbReference type="ARBA" id="ARBA00022574"/>
    </source>
</evidence>
<dbReference type="GO" id="GO:0000398">
    <property type="term" value="P:mRNA splicing, via spliceosome"/>
    <property type="evidence" value="ECO:0007669"/>
    <property type="project" value="InterPro"/>
</dbReference>
<evidence type="ECO:0000256" key="6">
    <source>
        <dbReference type="ARBA" id="ARBA00023187"/>
    </source>
</evidence>
<dbReference type="SUPFAM" id="SSF50978">
    <property type="entry name" value="WD40 repeat-like"/>
    <property type="match status" value="1"/>
</dbReference>
<protein>
    <recommendedName>
        <fullName evidence="9">Pre-mRNA-processing factor 19</fullName>
        <ecNumber evidence="9">2.3.2.27</ecNumber>
    </recommendedName>
</protein>
<evidence type="ECO:0000256" key="10">
    <source>
        <dbReference type="SAM" id="MobiDB-lite"/>
    </source>
</evidence>
<evidence type="ECO:0000313" key="12">
    <source>
        <dbReference type="EMBL" id="GMI46193.1"/>
    </source>
</evidence>
<keyword evidence="5 9" id="KW-0227">DNA damage</keyword>
<dbReference type="Proteomes" id="UP001165065">
    <property type="component" value="Unassembled WGS sequence"/>
</dbReference>
<dbReference type="PANTHER" id="PTHR43995:SF1">
    <property type="entry name" value="PRE-MRNA-PROCESSING FACTOR 19"/>
    <property type="match status" value="1"/>
</dbReference>
<evidence type="ECO:0000256" key="9">
    <source>
        <dbReference type="RuleBase" id="RU367101"/>
    </source>
</evidence>
<keyword evidence="4 9" id="KW-0747">Spliceosome</keyword>
<comment type="similarity">
    <text evidence="1 9">Belongs to the WD repeat PRP19 family.</text>
</comment>
<feature type="repeat" description="WD" evidence="8">
    <location>
        <begin position="347"/>
        <end position="376"/>
    </location>
</feature>
<dbReference type="InterPro" id="IPR015943">
    <property type="entry name" value="WD40/YVTN_repeat-like_dom_sf"/>
</dbReference>
<dbReference type="GO" id="GO:0071006">
    <property type="term" value="C:U2-type catalytic step 1 spliceosome"/>
    <property type="evidence" value="ECO:0007669"/>
    <property type="project" value="TreeGrafter"/>
</dbReference>
<proteinExistence type="inferred from homology"/>
<dbReference type="SUPFAM" id="SSF57850">
    <property type="entry name" value="RING/U-box"/>
    <property type="match status" value="1"/>
</dbReference>
<dbReference type="Pfam" id="PF08606">
    <property type="entry name" value="Prp19"/>
    <property type="match status" value="1"/>
</dbReference>
<comment type="function">
    <text evidence="9">Ubiquitin-protein ligase which is mainly involved pre-mRNA splicing and DNA repair. Required for pre-mRNA splicing as component of the spliceosome.</text>
</comment>
<dbReference type="EMBL" id="BRYA01000287">
    <property type="protein sequence ID" value="GMI46193.1"/>
    <property type="molecule type" value="Genomic_DNA"/>
</dbReference>
<feature type="domain" description="U-box" evidence="11">
    <location>
        <begin position="1"/>
        <end position="72"/>
    </location>
</feature>
<dbReference type="InterPro" id="IPR013915">
    <property type="entry name" value="Prp19_cc"/>
</dbReference>
<dbReference type="GO" id="GO:0000974">
    <property type="term" value="C:Prp19 complex"/>
    <property type="evidence" value="ECO:0007669"/>
    <property type="project" value="UniProtKB-UniRule"/>
</dbReference>
<dbReference type="GO" id="GO:0005737">
    <property type="term" value="C:cytoplasm"/>
    <property type="evidence" value="ECO:0007669"/>
    <property type="project" value="TreeGrafter"/>
</dbReference>
<dbReference type="InterPro" id="IPR001680">
    <property type="entry name" value="WD40_rpt"/>
</dbReference>
<dbReference type="SMART" id="SM00504">
    <property type="entry name" value="Ubox"/>
    <property type="match status" value="1"/>
</dbReference>